<name>A0A6I6G3Z2_9BACT</name>
<evidence type="ECO:0000313" key="1">
    <source>
        <dbReference type="EMBL" id="QGW26707.1"/>
    </source>
</evidence>
<dbReference type="EMBL" id="CP046566">
    <property type="protein sequence ID" value="QGW26707.1"/>
    <property type="molecule type" value="Genomic_DNA"/>
</dbReference>
<keyword evidence="2" id="KW-1185">Reference proteome</keyword>
<proteinExistence type="predicted"/>
<organism evidence="1 2">
    <name type="scientific">Phnomibacter ginsenosidimutans</name>
    <dbReference type="NCBI Taxonomy" id="2676868"/>
    <lineage>
        <taxon>Bacteria</taxon>
        <taxon>Pseudomonadati</taxon>
        <taxon>Bacteroidota</taxon>
        <taxon>Chitinophagia</taxon>
        <taxon>Chitinophagales</taxon>
        <taxon>Chitinophagaceae</taxon>
        <taxon>Phnomibacter</taxon>
    </lineage>
</organism>
<dbReference type="Proteomes" id="UP000426027">
    <property type="component" value="Chromosome"/>
</dbReference>
<gene>
    <name evidence="1" type="ORF">GLV81_00035</name>
</gene>
<dbReference type="AlphaFoldDB" id="A0A6I6G3Z2"/>
<evidence type="ECO:0000313" key="2">
    <source>
        <dbReference type="Proteomes" id="UP000426027"/>
    </source>
</evidence>
<protein>
    <recommendedName>
        <fullName evidence="3">RiboL-PSP-HEPN domain-containing protein</fullName>
    </recommendedName>
</protein>
<reference evidence="1 2" key="1">
    <citation type="submission" date="2019-11" db="EMBL/GenBank/DDBJ databases">
        <authorList>
            <person name="Im W.T."/>
        </authorList>
    </citation>
    <scope>NUCLEOTIDE SEQUENCE [LARGE SCALE GENOMIC DNA]</scope>
    <source>
        <strain evidence="1 2">SB-02</strain>
    </source>
</reference>
<accession>A0A6I6G3Z2</accession>
<evidence type="ECO:0008006" key="3">
    <source>
        <dbReference type="Google" id="ProtNLM"/>
    </source>
</evidence>
<dbReference type="RefSeq" id="WP_157475800.1">
    <property type="nucleotide sequence ID" value="NZ_CP046566.1"/>
</dbReference>
<sequence length="210" mass="24192">MKTVNDSKAEIMTTLNHIRTVYNKLHAQSGLHRPFTFPDAHKLTEGLLLSTWTHWEEFIQEILIIDLATTNDGFLKKDIKKFRTIGAPMRYAEKILNHPDSPEKFIEWDYSVVQKRANNYLAAGHRYPTSLARQNDIDKLKRIRNGIAHKSDKAWDSFIKLVRAAPFSLTGTQLRGMTVGRFAFSHQWNGNFVLIESINVIEECVNELVP</sequence>
<dbReference type="KEGG" id="fls:GLV81_00035"/>